<dbReference type="Proteomes" id="UP000276133">
    <property type="component" value="Unassembled WGS sequence"/>
</dbReference>
<name>A0A3M7PA88_BRAPC</name>
<dbReference type="SMART" id="SM01273">
    <property type="entry name" value="Mago-bind"/>
    <property type="match status" value="1"/>
</dbReference>
<reference evidence="3 4" key="1">
    <citation type="journal article" date="2018" name="Sci. Rep.">
        <title>Genomic signatures of local adaptation to the degree of environmental predictability in rotifers.</title>
        <authorList>
            <person name="Franch-Gras L."/>
            <person name="Hahn C."/>
            <person name="Garcia-Roger E.M."/>
            <person name="Carmona M.J."/>
            <person name="Serra M."/>
            <person name="Gomez A."/>
        </authorList>
    </citation>
    <scope>NUCLEOTIDE SEQUENCE [LARGE SCALE GENOMIC DNA]</scope>
    <source>
        <strain evidence="3">HYR1</strain>
    </source>
</reference>
<evidence type="ECO:0000313" key="3">
    <source>
        <dbReference type="EMBL" id="RMZ95943.1"/>
    </source>
</evidence>
<accession>A0A3M7PA88</accession>
<dbReference type="Pfam" id="PF09282">
    <property type="entry name" value="Mago-bind"/>
    <property type="match status" value="1"/>
</dbReference>
<dbReference type="InterPro" id="IPR015362">
    <property type="entry name" value="WIBG_mago-bd"/>
</dbReference>
<feature type="domain" description="WIBG Mago-binding" evidence="2">
    <location>
        <begin position="25"/>
        <end position="51"/>
    </location>
</feature>
<organism evidence="3 4">
    <name type="scientific">Brachionus plicatilis</name>
    <name type="common">Marine rotifer</name>
    <name type="synonym">Brachionus muelleri</name>
    <dbReference type="NCBI Taxonomy" id="10195"/>
    <lineage>
        <taxon>Eukaryota</taxon>
        <taxon>Metazoa</taxon>
        <taxon>Spiralia</taxon>
        <taxon>Gnathifera</taxon>
        <taxon>Rotifera</taxon>
        <taxon>Eurotatoria</taxon>
        <taxon>Monogononta</taxon>
        <taxon>Pseudotrocha</taxon>
        <taxon>Ploima</taxon>
        <taxon>Brachionidae</taxon>
        <taxon>Brachionus</taxon>
    </lineage>
</organism>
<dbReference type="OrthoDB" id="21625at2759"/>
<dbReference type="GO" id="GO:0035145">
    <property type="term" value="C:exon-exon junction complex"/>
    <property type="evidence" value="ECO:0007669"/>
    <property type="project" value="TreeGrafter"/>
</dbReference>
<keyword evidence="4" id="KW-1185">Reference proteome</keyword>
<comment type="caution">
    <text evidence="3">The sequence shown here is derived from an EMBL/GenBank/DDBJ whole genome shotgun (WGS) entry which is preliminary data.</text>
</comment>
<dbReference type="InterPro" id="IPR036348">
    <property type="entry name" value="WIBG_N_sf"/>
</dbReference>
<dbReference type="GO" id="GO:0005737">
    <property type="term" value="C:cytoplasm"/>
    <property type="evidence" value="ECO:0007669"/>
    <property type="project" value="TreeGrafter"/>
</dbReference>
<dbReference type="PANTHER" id="PTHR22959">
    <property type="entry name" value="PYM PROTEIN"/>
    <property type="match status" value="1"/>
</dbReference>
<evidence type="ECO:0000313" key="4">
    <source>
        <dbReference type="Proteomes" id="UP000276133"/>
    </source>
</evidence>
<dbReference type="EMBL" id="REGN01012320">
    <property type="protein sequence ID" value="RMZ95943.1"/>
    <property type="molecule type" value="Genomic_DNA"/>
</dbReference>
<dbReference type="GO" id="GO:0003723">
    <property type="term" value="F:RNA binding"/>
    <property type="evidence" value="ECO:0007669"/>
    <property type="project" value="TreeGrafter"/>
</dbReference>
<evidence type="ECO:0000256" key="1">
    <source>
        <dbReference type="ARBA" id="ARBA00009394"/>
    </source>
</evidence>
<dbReference type="STRING" id="10195.A0A3M7PA88"/>
<comment type="similarity">
    <text evidence="1">Belongs to the pym family.</text>
</comment>
<proteinExistence type="inferred from homology"/>
<sequence>MAESSSNIIRENVVKDSISVRTIKGEVYIPASKRPDGSWRKPIKVKQGYVPQEEVPLYESKGTQIAKQKEKIKKTIPGAVFVDDLEREQKEKFKKPDKSLELTKKMSEIKISNKITHEQIEADMKQKKIRKLKKILREIEQIEEKVSTNQSVEIGQLEKVKKKGDIIKELEDMNEEI</sequence>
<dbReference type="PANTHER" id="PTHR22959:SF0">
    <property type="entry name" value="PARTNER OF Y14 AND MAGO"/>
    <property type="match status" value="1"/>
</dbReference>
<evidence type="ECO:0000259" key="2">
    <source>
        <dbReference type="SMART" id="SM01273"/>
    </source>
</evidence>
<gene>
    <name evidence="3" type="ORF">BpHYR1_004404</name>
</gene>
<dbReference type="InterPro" id="IPR039333">
    <property type="entry name" value="PYM1"/>
</dbReference>
<protein>
    <submittedName>
        <fullName evidence="3">Partner of Y14 and mago</fullName>
    </submittedName>
</protein>
<dbReference type="SUPFAM" id="SSF101931">
    <property type="entry name" value="Pym (Within the bgcn gene intron protein, WIBG), N-terminal domain"/>
    <property type="match status" value="1"/>
</dbReference>
<dbReference type="AlphaFoldDB" id="A0A3M7PA88"/>
<dbReference type="GO" id="GO:1903259">
    <property type="term" value="P:exon-exon junction complex disassembly"/>
    <property type="evidence" value="ECO:0007669"/>
    <property type="project" value="InterPro"/>
</dbReference>